<dbReference type="InterPro" id="IPR050416">
    <property type="entry name" value="FAD-linked_Oxidoreductase"/>
</dbReference>
<keyword evidence="4" id="KW-0274">FAD</keyword>
<keyword evidence="10" id="KW-1185">Reference proteome</keyword>
<evidence type="ECO:0000256" key="7">
    <source>
        <dbReference type="SAM" id="SignalP"/>
    </source>
</evidence>
<keyword evidence="3" id="KW-0285">Flavoprotein</keyword>
<evidence type="ECO:0000313" key="10">
    <source>
        <dbReference type="Proteomes" id="UP000004705"/>
    </source>
</evidence>
<dbReference type="Proteomes" id="UP000004705">
    <property type="component" value="Chromosome"/>
</dbReference>
<evidence type="ECO:0000256" key="3">
    <source>
        <dbReference type="ARBA" id="ARBA00022630"/>
    </source>
</evidence>
<evidence type="ECO:0000256" key="1">
    <source>
        <dbReference type="ARBA" id="ARBA00001974"/>
    </source>
</evidence>
<dbReference type="HOGENOM" id="CLU_018354_2_0_11"/>
<comment type="cofactor">
    <cofactor evidence="1">
        <name>FAD</name>
        <dbReference type="ChEBI" id="CHEBI:57692"/>
    </cofactor>
</comment>
<dbReference type="PROSITE" id="PS51318">
    <property type="entry name" value="TAT"/>
    <property type="match status" value="1"/>
</dbReference>
<feature type="signal peptide" evidence="7">
    <location>
        <begin position="1"/>
        <end position="31"/>
    </location>
</feature>
<dbReference type="SUPFAM" id="SSF56176">
    <property type="entry name" value="FAD-binding/transporter-associated domain-like"/>
    <property type="match status" value="1"/>
</dbReference>
<dbReference type="Pfam" id="PF08031">
    <property type="entry name" value="BBE"/>
    <property type="match status" value="1"/>
</dbReference>
<dbReference type="InterPro" id="IPR006311">
    <property type="entry name" value="TAT_signal"/>
</dbReference>
<dbReference type="Gene3D" id="3.30.465.10">
    <property type="match status" value="1"/>
</dbReference>
<evidence type="ECO:0000256" key="6">
    <source>
        <dbReference type="SAM" id="MobiDB-lite"/>
    </source>
</evidence>
<feature type="domain" description="FAD-binding PCMH-type" evidence="8">
    <location>
        <begin position="70"/>
        <end position="250"/>
    </location>
</feature>
<reference evidence="9 10" key="1">
    <citation type="journal article" date="2012" name="Stand. Genomic Sci.">
        <title>Genome sequence of the soil bacterium Saccharomonospora azurea type strain (NA-128(T)).</title>
        <authorList>
            <person name="Klenk H.P."/>
            <person name="Held B."/>
            <person name="Lucas S."/>
            <person name="Lapidus A."/>
            <person name="Copeland A."/>
            <person name="Hammon N."/>
            <person name="Pitluck S."/>
            <person name="Goodwin L.A."/>
            <person name="Han C."/>
            <person name="Tapia R."/>
            <person name="Brambilla E.M."/>
            <person name="Potter G."/>
            <person name="Land M."/>
            <person name="Ivanova N."/>
            <person name="Rohde M."/>
            <person name="Goker M."/>
            <person name="Detter J.C."/>
            <person name="Kyrpides N.C."/>
            <person name="Woyke T."/>
        </authorList>
    </citation>
    <scope>NUCLEOTIDE SEQUENCE [LARGE SCALE GENOMIC DNA]</scope>
    <source>
        <strain evidence="9 10">NA-128</strain>
    </source>
</reference>
<dbReference type="PANTHER" id="PTHR42973">
    <property type="entry name" value="BINDING OXIDOREDUCTASE, PUTATIVE (AFU_ORTHOLOGUE AFUA_1G17690)-RELATED"/>
    <property type="match status" value="1"/>
</dbReference>
<dbReference type="InterPro" id="IPR016169">
    <property type="entry name" value="FAD-bd_PCMH_sub2"/>
</dbReference>
<sequence length="538" mass="57798">MLRKVSRRRLLLTAGATAAAAPLAAAAPALATSWPHSPSTGPAGPRVRPFEVSRGDTRYPSLVRGVNARFVGDPDAVVIATRTEHVVSAVQQAVDAGRRISVRSGGHCYENFVFRPEIDTVIDVSRMDQVSFDEERRAFAVRPGALLGRIYETLFRGWGVTLPGGSCPDVGAGGHFAGGGYGPLSRRFGLTIDHLEAVEVVVVDGSGKAKAVVATRDPDDPHHELWWAHTGGGGGNFGIVTTYWFRSSGVGPDAAPGDMLPRPPAEMLVSSVTFDWSSLSSSSFQALVANYGEWCAQHSGADDPYATLFSQLQLAPAAAGSFTLTTQLEAGAQATARLDDFLAAVTGSVPHVETDRRVLPWMHTTTGWPGFSGGDRTTRFKAKSAYHRTGFTSAQTEALYRNLADFGYPGALIMLTTFGGAVNTVDEAATASAHRDSVLKPHYIGFWTDPEQDAEQFGRLRTLYRDVYADTGGVPVPDERTDGCFINYADADLADPEQNASGVPWSTLYYKGNYPQLQRAKRTYDPGNVFTHALGIRP</sequence>
<protein>
    <submittedName>
        <fullName evidence="9">FAD/FMN-dependent dehydrogenase</fullName>
    </submittedName>
</protein>
<evidence type="ECO:0000256" key="4">
    <source>
        <dbReference type="ARBA" id="ARBA00022827"/>
    </source>
</evidence>
<dbReference type="AlphaFoldDB" id="H8G477"/>
<dbReference type="Gene3D" id="3.40.462.20">
    <property type="match status" value="1"/>
</dbReference>
<dbReference type="PANTHER" id="PTHR42973:SF39">
    <property type="entry name" value="FAD-BINDING PCMH-TYPE DOMAIN-CONTAINING PROTEIN"/>
    <property type="match status" value="1"/>
</dbReference>
<feature type="chain" id="PRO_5038652612" evidence="7">
    <location>
        <begin position="32"/>
        <end position="538"/>
    </location>
</feature>
<dbReference type="InterPro" id="IPR006094">
    <property type="entry name" value="Oxid_FAD_bind_N"/>
</dbReference>
<evidence type="ECO:0000256" key="5">
    <source>
        <dbReference type="ARBA" id="ARBA00023002"/>
    </source>
</evidence>
<dbReference type="PROSITE" id="PS51387">
    <property type="entry name" value="FAD_PCMH"/>
    <property type="match status" value="1"/>
</dbReference>
<proteinExistence type="inferred from homology"/>
<evidence type="ECO:0000313" key="9">
    <source>
        <dbReference type="EMBL" id="EHY91175.1"/>
    </source>
</evidence>
<feature type="region of interest" description="Disordered" evidence="6">
    <location>
        <begin position="32"/>
        <end position="51"/>
    </location>
</feature>
<dbReference type="GO" id="GO:0016491">
    <property type="term" value="F:oxidoreductase activity"/>
    <property type="evidence" value="ECO:0007669"/>
    <property type="project" value="UniProtKB-KW"/>
</dbReference>
<dbReference type="InterPro" id="IPR012951">
    <property type="entry name" value="BBE"/>
</dbReference>
<comment type="similarity">
    <text evidence="2">Belongs to the oxygen-dependent FAD-linked oxidoreductase family.</text>
</comment>
<dbReference type="InterPro" id="IPR016166">
    <property type="entry name" value="FAD-bd_PCMH"/>
</dbReference>
<keyword evidence="5" id="KW-0560">Oxidoreductase</keyword>
<organism evidence="9 10">
    <name type="scientific">Saccharomonospora azurea NA-128</name>
    <dbReference type="NCBI Taxonomy" id="882081"/>
    <lineage>
        <taxon>Bacteria</taxon>
        <taxon>Bacillati</taxon>
        <taxon>Actinomycetota</taxon>
        <taxon>Actinomycetes</taxon>
        <taxon>Pseudonocardiales</taxon>
        <taxon>Pseudonocardiaceae</taxon>
        <taxon>Saccharomonospora</taxon>
    </lineage>
</organism>
<evidence type="ECO:0000256" key="2">
    <source>
        <dbReference type="ARBA" id="ARBA00005466"/>
    </source>
</evidence>
<dbReference type="InterPro" id="IPR036318">
    <property type="entry name" value="FAD-bd_PCMH-like_sf"/>
</dbReference>
<gene>
    <name evidence="9" type="ORF">SacazDRAFT_04333</name>
</gene>
<dbReference type="EMBL" id="CM001466">
    <property type="protein sequence ID" value="EHY91175.1"/>
    <property type="molecule type" value="Genomic_DNA"/>
</dbReference>
<accession>H8G477</accession>
<name>H8G477_9PSEU</name>
<dbReference type="Pfam" id="PF01565">
    <property type="entry name" value="FAD_binding_4"/>
    <property type="match status" value="1"/>
</dbReference>
<evidence type="ECO:0000259" key="8">
    <source>
        <dbReference type="PROSITE" id="PS51387"/>
    </source>
</evidence>
<dbReference type="GO" id="GO:0071949">
    <property type="term" value="F:FAD binding"/>
    <property type="evidence" value="ECO:0007669"/>
    <property type="project" value="InterPro"/>
</dbReference>
<keyword evidence="7" id="KW-0732">Signal</keyword>